<proteinExistence type="predicted"/>
<evidence type="ECO:0008006" key="4">
    <source>
        <dbReference type="Google" id="ProtNLM"/>
    </source>
</evidence>
<name>A0A8J5FKD8_ZINOF</name>
<dbReference type="Proteomes" id="UP000734854">
    <property type="component" value="Unassembled WGS sequence"/>
</dbReference>
<comment type="caution">
    <text evidence="2">The sequence shown here is derived from an EMBL/GenBank/DDBJ whole genome shotgun (WGS) entry which is preliminary data.</text>
</comment>
<organism evidence="2 3">
    <name type="scientific">Zingiber officinale</name>
    <name type="common">Ginger</name>
    <name type="synonym">Amomum zingiber</name>
    <dbReference type="NCBI Taxonomy" id="94328"/>
    <lineage>
        <taxon>Eukaryota</taxon>
        <taxon>Viridiplantae</taxon>
        <taxon>Streptophyta</taxon>
        <taxon>Embryophyta</taxon>
        <taxon>Tracheophyta</taxon>
        <taxon>Spermatophyta</taxon>
        <taxon>Magnoliopsida</taxon>
        <taxon>Liliopsida</taxon>
        <taxon>Zingiberales</taxon>
        <taxon>Zingiberaceae</taxon>
        <taxon>Zingiber</taxon>
    </lineage>
</organism>
<accession>A0A8J5FKD8</accession>
<dbReference type="Gene3D" id="3.30.70.100">
    <property type="match status" value="1"/>
</dbReference>
<evidence type="ECO:0000313" key="3">
    <source>
        <dbReference type="Proteomes" id="UP000734854"/>
    </source>
</evidence>
<gene>
    <name evidence="2" type="ORF">ZIOFF_049897</name>
</gene>
<feature type="region of interest" description="Disordered" evidence="1">
    <location>
        <begin position="34"/>
        <end position="88"/>
    </location>
</feature>
<protein>
    <recommendedName>
        <fullName evidence="4">Chloroplast-targeted copper chaperone</fullName>
    </recommendedName>
</protein>
<dbReference type="InterPro" id="IPR044526">
    <property type="entry name" value="NAKR1-3"/>
</dbReference>
<keyword evidence="3" id="KW-1185">Reference proteome</keyword>
<sequence>MAPLLLREMKGITFSCSSPASLATCSTIHHKSTIQPLTRREIDRRTPCLRDPQRTHFDRSNSSSKPRTRHSGDSKAARRKSSADADSSQHLLKSSRFRLVDSYYDIFPENPVQIPSFLAIEKPRSERIGGDEVAILRPSSSTRTQDQAVVLRVSLHCKGCEGKVRRHIAKMQGETMRFSFPFCLSNPPSLNRGLDAEAGVRSFSVDLATKKVTVVGDVTPLGVLNSISKVKHAQFWQSPPRASASF</sequence>
<dbReference type="InterPro" id="IPR006121">
    <property type="entry name" value="HMA_dom"/>
</dbReference>
<dbReference type="AlphaFoldDB" id="A0A8J5FKD8"/>
<reference evidence="2 3" key="1">
    <citation type="submission" date="2020-08" db="EMBL/GenBank/DDBJ databases">
        <title>Plant Genome Project.</title>
        <authorList>
            <person name="Zhang R.-G."/>
        </authorList>
    </citation>
    <scope>NUCLEOTIDE SEQUENCE [LARGE SCALE GENOMIC DNA]</scope>
    <source>
        <tissue evidence="2">Rhizome</tissue>
    </source>
</reference>
<dbReference type="GO" id="GO:0046872">
    <property type="term" value="F:metal ion binding"/>
    <property type="evidence" value="ECO:0007669"/>
    <property type="project" value="InterPro"/>
</dbReference>
<dbReference type="EMBL" id="JACMSC010000014">
    <property type="protein sequence ID" value="KAG6488648.1"/>
    <property type="molecule type" value="Genomic_DNA"/>
</dbReference>
<feature type="compositionally biased region" description="Basic and acidic residues" evidence="1">
    <location>
        <begin position="38"/>
        <end position="59"/>
    </location>
</feature>
<evidence type="ECO:0000313" key="2">
    <source>
        <dbReference type="EMBL" id="KAG6488648.1"/>
    </source>
</evidence>
<dbReference type="PANTHER" id="PTHR46119">
    <property type="entry name" value="OS08G0405700 PROTEIN"/>
    <property type="match status" value="1"/>
</dbReference>
<evidence type="ECO:0000256" key="1">
    <source>
        <dbReference type="SAM" id="MobiDB-lite"/>
    </source>
</evidence>
<dbReference type="CDD" id="cd00371">
    <property type="entry name" value="HMA"/>
    <property type="match status" value="1"/>
</dbReference>
<dbReference type="SUPFAM" id="SSF55008">
    <property type="entry name" value="HMA, heavy metal-associated domain"/>
    <property type="match status" value="1"/>
</dbReference>
<dbReference type="InterPro" id="IPR036163">
    <property type="entry name" value="HMA_dom_sf"/>
</dbReference>
<dbReference type="PANTHER" id="PTHR46119:SF15">
    <property type="entry name" value="PROTEIN SODIUM POTASSIUM ROOT DEFECTIVE 2"/>
    <property type="match status" value="1"/>
</dbReference>